<evidence type="ECO:0000256" key="1">
    <source>
        <dbReference type="SAM" id="MobiDB-lite"/>
    </source>
</evidence>
<dbReference type="Proteomes" id="UP000275267">
    <property type="component" value="Unassembled WGS sequence"/>
</dbReference>
<accession>A0A3L6SFE9</accession>
<dbReference type="InterPro" id="IPR055312">
    <property type="entry name" value="FBL15-like"/>
</dbReference>
<comment type="caution">
    <text evidence="2">The sequence shown here is derived from an EMBL/GenBank/DDBJ whole genome shotgun (WGS) entry which is preliminary data.</text>
</comment>
<feature type="compositionally biased region" description="Low complexity" evidence="1">
    <location>
        <begin position="83"/>
        <end position="97"/>
    </location>
</feature>
<dbReference type="PANTHER" id="PTHR34709">
    <property type="entry name" value="OS10G0396666 PROTEIN"/>
    <property type="match status" value="1"/>
</dbReference>
<evidence type="ECO:0000313" key="2">
    <source>
        <dbReference type="EMBL" id="RLN19718.1"/>
    </source>
</evidence>
<name>A0A3L6SFE9_PANMI</name>
<evidence type="ECO:0000313" key="3">
    <source>
        <dbReference type="Proteomes" id="UP000275267"/>
    </source>
</evidence>
<organism evidence="2 3">
    <name type="scientific">Panicum miliaceum</name>
    <name type="common">Proso millet</name>
    <name type="synonym">Broomcorn millet</name>
    <dbReference type="NCBI Taxonomy" id="4540"/>
    <lineage>
        <taxon>Eukaryota</taxon>
        <taxon>Viridiplantae</taxon>
        <taxon>Streptophyta</taxon>
        <taxon>Embryophyta</taxon>
        <taxon>Tracheophyta</taxon>
        <taxon>Spermatophyta</taxon>
        <taxon>Magnoliopsida</taxon>
        <taxon>Liliopsida</taxon>
        <taxon>Poales</taxon>
        <taxon>Poaceae</taxon>
        <taxon>PACMAD clade</taxon>
        <taxon>Panicoideae</taxon>
        <taxon>Panicodae</taxon>
        <taxon>Paniceae</taxon>
        <taxon>Panicinae</taxon>
        <taxon>Panicum</taxon>
        <taxon>Panicum sect. Panicum</taxon>
    </lineage>
</organism>
<proteinExistence type="predicted"/>
<protein>
    <recommendedName>
        <fullName evidence="4">F-box domain-containing protein</fullName>
    </recommendedName>
</protein>
<dbReference type="PANTHER" id="PTHR34709:SF80">
    <property type="entry name" value="F-BOX DOMAIN-CONTAINING PROTEIN"/>
    <property type="match status" value="1"/>
</dbReference>
<feature type="region of interest" description="Disordered" evidence="1">
    <location>
        <begin position="1"/>
        <end position="28"/>
    </location>
</feature>
<keyword evidence="3" id="KW-1185">Reference proteome</keyword>
<reference evidence="3" key="1">
    <citation type="journal article" date="2019" name="Nat. Commun.">
        <title>The genome of broomcorn millet.</title>
        <authorList>
            <person name="Zou C."/>
            <person name="Miki D."/>
            <person name="Li D."/>
            <person name="Tang Q."/>
            <person name="Xiao L."/>
            <person name="Rajput S."/>
            <person name="Deng P."/>
            <person name="Jia W."/>
            <person name="Huang R."/>
            <person name="Zhang M."/>
            <person name="Sun Y."/>
            <person name="Hu J."/>
            <person name="Fu X."/>
            <person name="Schnable P.S."/>
            <person name="Li F."/>
            <person name="Zhang H."/>
            <person name="Feng B."/>
            <person name="Zhu X."/>
            <person name="Liu R."/>
            <person name="Schnable J.C."/>
            <person name="Zhu J.-K."/>
            <person name="Zhang H."/>
        </authorList>
    </citation>
    <scope>NUCLEOTIDE SEQUENCE [LARGE SCALE GENOMIC DNA]</scope>
</reference>
<feature type="region of interest" description="Disordered" evidence="1">
    <location>
        <begin position="76"/>
        <end position="97"/>
    </location>
</feature>
<dbReference type="OrthoDB" id="695335at2759"/>
<sequence>MESGGYVREAKKAKPMPAADHGDGGVDRISTLPDDVIVSILRLVGDARQVVRTGALSRRWRGLWTHVPALRFHSGPRRRTAATKKTTAAAAAIAKSR</sequence>
<gene>
    <name evidence="2" type="ORF">C2845_PM02G43290</name>
</gene>
<dbReference type="AlphaFoldDB" id="A0A3L6SFE9"/>
<dbReference type="SUPFAM" id="SSF81383">
    <property type="entry name" value="F-box domain"/>
    <property type="match status" value="1"/>
</dbReference>
<dbReference type="InterPro" id="IPR036047">
    <property type="entry name" value="F-box-like_dom_sf"/>
</dbReference>
<dbReference type="STRING" id="4540.A0A3L6SFE9"/>
<dbReference type="EMBL" id="PQIB02000005">
    <property type="protein sequence ID" value="RLN19718.1"/>
    <property type="molecule type" value="Genomic_DNA"/>
</dbReference>
<evidence type="ECO:0008006" key="4">
    <source>
        <dbReference type="Google" id="ProtNLM"/>
    </source>
</evidence>